<dbReference type="SUPFAM" id="SSF56300">
    <property type="entry name" value="Metallo-dependent phosphatases"/>
    <property type="match status" value="1"/>
</dbReference>
<protein>
    <submittedName>
        <fullName evidence="1">Uncharacterized protein</fullName>
    </submittedName>
</protein>
<proteinExistence type="predicted"/>
<organism evidence="1">
    <name type="scientific">viral metagenome</name>
    <dbReference type="NCBI Taxonomy" id="1070528"/>
    <lineage>
        <taxon>unclassified sequences</taxon>
        <taxon>metagenomes</taxon>
        <taxon>organismal metagenomes</taxon>
    </lineage>
</organism>
<sequence length="307" mass="36040">MNETRLCTYDQCHEFTPHSWNHYYCDTCGCKRKAENARKRLSEDDLFEQPRAFKEVAIRSAPDGYRILIINDLQRPFHDQKTLTAVENFWDEFKPNLEIYNGDIVDLYTISSFDTNPSRRFYLQDELDDTYGWLGHRVQKNPSARRIEDDGNHEDRLRRLLWKHGHELNSLRALDLSELLHLNDLGIEHLDYSSVIDFLGYRIEHGYKTTQSKAYPTNTSRWMAIATGSSGLCGHTHHFSTYSWTDARGGHSYTENGCLCRFDMDYAPFPNWQQAFTWGVVYHNKVYLVPTLIYPDGFVAMGEHYKR</sequence>
<dbReference type="InterPro" id="IPR029052">
    <property type="entry name" value="Metallo-depent_PP-like"/>
</dbReference>
<name>A0A6H1ZJI9_9ZZZZ</name>
<dbReference type="AlphaFoldDB" id="A0A6H1ZJI9"/>
<reference evidence="1" key="1">
    <citation type="submission" date="2020-03" db="EMBL/GenBank/DDBJ databases">
        <title>The deep terrestrial virosphere.</title>
        <authorList>
            <person name="Holmfeldt K."/>
            <person name="Nilsson E."/>
            <person name="Simone D."/>
            <person name="Lopez-Fernandez M."/>
            <person name="Wu X."/>
            <person name="de Brujin I."/>
            <person name="Lundin D."/>
            <person name="Andersson A."/>
            <person name="Bertilsson S."/>
            <person name="Dopson M."/>
        </authorList>
    </citation>
    <scope>NUCLEOTIDE SEQUENCE</scope>
    <source>
        <strain evidence="1">TM448A00834</strain>
    </source>
</reference>
<accession>A0A6H1ZJI9</accession>
<dbReference type="EMBL" id="MT144071">
    <property type="protein sequence ID" value="QJA48096.1"/>
    <property type="molecule type" value="Genomic_DNA"/>
</dbReference>
<gene>
    <name evidence="1" type="ORF">TM448A00834_0003</name>
</gene>
<evidence type="ECO:0000313" key="1">
    <source>
        <dbReference type="EMBL" id="QJA48096.1"/>
    </source>
</evidence>